<evidence type="ECO:0000256" key="8">
    <source>
        <dbReference type="ARBA" id="ARBA00023310"/>
    </source>
</evidence>
<evidence type="ECO:0000256" key="1">
    <source>
        <dbReference type="ARBA" id="ARBA00004370"/>
    </source>
</evidence>
<dbReference type="Proteomes" id="UP000037122">
    <property type="component" value="Unassembled WGS sequence"/>
</dbReference>
<reference evidence="10" key="1">
    <citation type="journal article" date="2015" name="BMC Genomics">
        <title>Draft genome of a commonly misdiagnosed multidrug resistant pathogen Candida auris.</title>
        <authorList>
            <person name="Chatterjee S."/>
            <person name="Alampalli S.V."/>
            <person name="Nageshan R.K."/>
            <person name="Chettiar S.T."/>
            <person name="Joshi S."/>
            <person name="Tatu U.S."/>
        </authorList>
    </citation>
    <scope>NUCLEOTIDE SEQUENCE [LARGE SCALE GENOMIC DNA]</scope>
    <source>
        <strain evidence="10">6684</strain>
    </source>
</reference>
<sequence length="206" mass="22144">MLASRVFARTMAAAAKSAKPPVQLFGVDGTYANALYLASVEQSSVDTSYQGLTKVADLIKQDQKVADFLTNPALGSEDRKTVIDTISKSLSLDKTVHNFLGVLSENNRLAQFDSIYKNFGTLYEAYQGVVEARITSAKPLDNKTLKRLQAAIQKSSFVGEGKTLKINSLVSPEILGGLVVEVGDKTLDLSISSKVAKLNQTLGEAL</sequence>
<dbReference type="GO" id="GO:0016020">
    <property type="term" value="C:membrane"/>
    <property type="evidence" value="ECO:0007669"/>
    <property type="project" value="UniProtKB-SubCell"/>
</dbReference>
<dbReference type="InterPro" id="IPR000711">
    <property type="entry name" value="ATPase_OSCP/dsu"/>
</dbReference>
<comment type="similarity">
    <text evidence="2">Belongs to the ATPase delta chain family.</text>
</comment>
<gene>
    <name evidence="9" type="ORF">QG37_07871</name>
</gene>
<organism evidence="9 10">
    <name type="scientific">Candidozyma auris</name>
    <name type="common">Yeast</name>
    <name type="synonym">Candida auris</name>
    <dbReference type="NCBI Taxonomy" id="498019"/>
    <lineage>
        <taxon>Eukaryota</taxon>
        <taxon>Fungi</taxon>
        <taxon>Dikarya</taxon>
        <taxon>Ascomycota</taxon>
        <taxon>Saccharomycotina</taxon>
        <taxon>Pichiomycetes</taxon>
        <taxon>Metschnikowiaceae</taxon>
        <taxon>Candidozyma</taxon>
    </lineage>
</organism>
<keyword evidence="5" id="KW-0375">Hydrogen ion transport</keyword>
<protein>
    <recommendedName>
        <fullName evidence="3">ATP synthase subunit 5, mitochondrial</fullName>
    </recommendedName>
</protein>
<dbReference type="PRINTS" id="PR00125">
    <property type="entry name" value="ATPASEDELTA"/>
</dbReference>
<dbReference type="VEuPathDB" id="FungiDB:CJI97_004018"/>
<accession>A0A0L0NPE8</accession>
<dbReference type="SUPFAM" id="SSF47928">
    <property type="entry name" value="N-terminal domain of the delta subunit of the F1F0-ATP synthase"/>
    <property type="match status" value="1"/>
</dbReference>
<dbReference type="HAMAP" id="MF_01416">
    <property type="entry name" value="ATP_synth_delta_bact"/>
    <property type="match status" value="1"/>
</dbReference>
<dbReference type="Pfam" id="PF00213">
    <property type="entry name" value="OSCP"/>
    <property type="match status" value="1"/>
</dbReference>
<dbReference type="VEuPathDB" id="FungiDB:QG37_07871"/>
<keyword evidence="4" id="KW-0813">Transport</keyword>
<keyword evidence="7" id="KW-0472">Membrane</keyword>
<dbReference type="EMBL" id="LGST01000064">
    <property type="protein sequence ID" value="KND95914.1"/>
    <property type="molecule type" value="Genomic_DNA"/>
</dbReference>
<evidence type="ECO:0000256" key="5">
    <source>
        <dbReference type="ARBA" id="ARBA00022781"/>
    </source>
</evidence>
<evidence type="ECO:0000313" key="9">
    <source>
        <dbReference type="EMBL" id="KND95914.1"/>
    </source>
</evidence>
<name>A0A0L0NPE8_CANAR</name>
<comment type="caution">
    <text evidence="9">The sequence shown here is derived from an EMBL/GenBank/DDBJ whole genome shotgun (WGS) entry which is preliminary data.</text>
</comment>
<evidence type="ECO:0000256" key="4">
    <source>
        <dbReference type="ARBA" id="ARBA00022448"/>
    </source>
</evidence>
<dbReference type="NCBIfam" id="TIGR01145">
    <property type="entry name" value="ATP_synt_delta"/>
    <property type="match status" value="1"/>
</dbReference>
<keyword evidence="6" id="KW-0406">Ion transport</keyword>
<dbReference type="PANTHER" id="PTHR11910">
    <property type="entry name" value="ATP SYNTHASE DELTA CHAIN"/>
    <property type="match status" value="1"/>
</dbReference>
<dbReference type="VEuPathDB" id="FungiDB:CJI96_0002473"/>
<comment type="subcellular location">
    <subcellularLocation>
        <location evidence="1">Membrane</location>
    </subcellularLocation>
</comment>
<dbReference type="GO" id="GO:0046933">
    <property type="term" value="F:proton-transporting ATP synthase activity, rotational mechanism"/>
    <property type="evidence" value="ECO:0007669"/>
    <property type="project" value="InterPro"/>
</dbReference>
<keyword evidence="8" id="KW-0066">ATP synthesis</keyword>
<evidence type="ECO:0000256" key="7">
    <source>
        <dbReference type="ARBA" id="ARBA00023136"/>
    </source>
</evidence>
<proteinExistence type="inferred from homology"/>
<dbReference type="VEuPathDB" id="FungiDB:CJJ09_000166"/>
<evidence type="ECO:0000313" key="10">
    <source>
        <dbReference type="Proteomes" id="UP000037122"/>
    </source>
</evidence>
<evidence type="ECO:0000256" key="2">
    <source>
        <dbReference type="ARBA" id="ARBA00007046"/>
    </source>
</evidence>
<dbReference type="InterPro" id="IPR026015">
    <property type="entry name" value="ATP_synth_OSCP/delta_N_sf"/>
</dbReference>
<evidence type="ECO:0000256" key="6">
    <source>
        <dbReference type="ARBA" id="ARBA00023065"/>
    </source>
</evidence>
<dbReference type="VEuPathDB" id="FungiDB:B9J08_004005"/>
<dbReference type="Gene3D" id="1.10.520.20">
    <property type="entry name" value="N-terminal domain of the delta subunit of the F1F0-ATP synthase"/>
    <property type="match status" value="1"/>
</dbReference>
<dbReference type="VEuPathDB" id="FungiDB:CJJ07_002027"/>
<evidence type="ECO:0000256" key="3">
    <source>
        <dbReference type="ARBA" id="ARBA00014723"/>
    </source>
</evidence>
<dbReference type="AlphaFoldDB" id="A0A0L0NPE8"/>